<dbReference type="PANTHER" id="PTHR34512:SF30">
    <property type="entry name" value="OUTER MEMBRANE PROTEIN ASSEMBLY FACTOR BAMB"/>
    <property type="match status" value="1"/>
</dbReference>
<accession>A0A4Y3VGZ8</accession>
<feature type="transmembrane region" description="Helical" evidence="1">
    <location>
        <begin position="29"/>
        <end position="49"/>
    </location>
</feature>
<organism evidence="3 4">
    <name type="scientific">Streptomyces spinoverrucosus</name>
    <dbReference type="NCBI Taxonomy" id="284043"/>
    <lineage>
        <taxon>Bacteria</taxon>
        <taxon>Bacillati</taxon>
        <taxon>Actinomycetota</taxon>
        <taxon>Actinomycetes</taxon>
        <taxon>Kitasatosporales</taxon>
        <taxon>Streptomycetaceae</taxon>
        <taxon>Streptomyces</taxon>
    </lineage>
</organism>
<gene>
    <name evidence="3" type="ORF">SSP24_40270</name>
</gene>
<dbReference type="Gene3D" id="2.130.10.10">
    <property type="entry name" value="YVTN repeat-like/Quinoprotein amine dehydrogenase"/>
    <property type="match status" value="2"/>
</dbReference>
<evidence type="ECO:0000259" key="2">
    <source>
        <dbReference type="Pfam" id="PF13360"/>
    </source>
</evidence>
<dbReference type="EMBL" id="BJND01000027">
    <property type="protein sequence ID" value="GEC06372.1"/>
    <property type="molecule type" value="Genomic_DNA"/>
</dbReference>
<sequence length="512" mass="55071">MSFGPPPSIYTQSATSAEAARIKRRRKMLMWPLALMLVVALGTGGWLLWSGDSGGSRTKTQTTAGQSRLDVRESVEKRPANTVGKMAFRFSVDDMSPGERYELPGMWATDKILAKGINKTLVGLAIGTDAAPGDEKWKLPLDGPICGYTRHVTGENRTAVLYRANDSEEERAYCDRVAFFDLDDGRKIWSHDFPASASGTHPGAPANGAVQDTPSVTLVHDTVAVTWGGGTIAYGMDRGEIRWSTKATGACQDSGAAGGGALLVREECWSNDKSLPVASWEAITFKVRRVDPATGRTLWSYSAAKGVRDVSVPSSDPAVLAVSAGDTGITELLSLDDDGKNRATIRLQNGTYVGDCSYGDYLVVDYCPTVAVGGNQVFLRSEDDIGVHTSNWVIGFDLATGNTTKKFESGPNALLIPVRMSGDKLLALRESQDNITPTALVSLDPETGEETPFFYFDLPAEAETFTSIDFNDVLVQDGRLFFGAKSVTGPAADQPRWVYLVLGIESAARKTP</sequence>
<keyword evidence="1" id="KW-0812">Transmembrane</keyword>
<dbReference type="RefSeq" id="WP_229866028.1">
    <property type="nucleotide sequence ID" value="NZ_BJND01000027.1"/>
</dbReference>
<evidence type="ECO:0000313" key="4">
    <source>
        <dbReference type="Proteomes" id="UP000317881"/>
    </source>
</evidence>
<name>A0A4Y3VGZ8_9ACTN</name>
<dbReference type="SUPFAM" id="SSF50998">
    <property type="entry name" value="Quinoprotein alcohol dehydrogenase-like"/>
    <property type="match status" value="1"/>
</dbReference>
<keyword evidence="4" id="KW-1185">Reference proteome</keyword>
<reference evidence="3 4" key="1">
    <citation type="submission" date="2019-06" db="EMBL/GenBank/DDBJ databases">
        <title>Whole genome shotgun sequence of Streptomyces spinoverrucosus NBRC 14228.</title>
        <authorList>
            <person name="Hosoyama A."/>
            <person name="Uohara A."/>
            <person name="Ohji S."/>
            <person name="Ichikawa N."/>
        </authorList>
    </citation>
    <scope>NUCLEOTIDE SEQUENCE [LARGE SCALE GENOMIC DNA]</scope>
    <source>
        <strain evidence="3 4">NBRC 14228</strain>
    </source>
</reference>
<evidence type="ECO:0000256" key="1">
    <source>
        <dbReference type="SAM" id="Phobius"/>
    </source>
</evidence>
<dbReference type="PANTHER" id="PTHR34512">
    <property type="entry name" value="CELL SURFACE PROTEIN"/>
    <property type="match status" value="1"/>
</dbReference>
<dbReference type="InterPro" id="IPR002372">
    <property type="entry name" value="PQQ_rpt_dom"/>
</dbReference>
<proteinExistence type="predicted"/>
<keyword evidence="1" id="KW-1133">Transmembrane helix</keyword>
<feature type="domain" description="Pyrrolo-quinoline quinone repeat" evidence="2">
    <location>
        <begin position="176"/>
        <end position="413"/>
    </location>
</feature>
<dbReference type="AlphaFoldDB" id="A0A4Y3VGZ8"/>
<dbReference type="Pfam" id="PF13360">
    <property type="entry name" value="PQQ_2"/>
    <property type="match status" value="1"/>
</dbReference>
<protein>
    <recommendedName>
        <fullName evidence="2">Pyrrolo-quinoline quinone repeat domain-containing protein</fullName>
    </recommendedName>
</protein>
<dbReference type="InterPro" id="IPR015943">
    <property type="entry name" value="WD40/YVTN_repeat-like_dom_sf"/>
</dbReference>
<dbReference type="InterPro" id="IPR011047">
    <property type="entry name" value="Quinoprotein_ADH-like_sf"/>
</dbReference>
<keyword evidence="1" id="KW-0472">Membrane</keyword>
<comment type="caution">
    <text evidence="3">The sequence shown here is derived from an EMBL/GenBank/DDBJ whole genome shotgun (WGS) entry which is preliminary data.</text>
</comment>
<dbReference type="Proteomes" id="UP000317881">
    <property type="component" value="Unassembled WGS sequence"/>
</dbReference>
<evidence type="ECO:0000313" key="3">
    <source>
        <dbReference type="EMBL" id="GEC06372.1"/>
    </source>
</evidence>